<protein>
    <submittedName>
        <fullName evidence="1">Uncharacterized protein</fullName>
    </submittedName>
</protein>
<evidence type="ECO:0000313" key="2">
    <source>
        <dbReference type="Proteomes" id="UP001162992"/>
    </source>
</evidence>
<evidence type="ECO:0000313" key="1">
    <source>
        <dbReference type="EMBL" id="KAJ7548209.1"/>
    </source>
</evidence>
<name>A0ACC2D1U3_DIPCM</name>
<dbReference type="EMBL" id="CM055098">
    <property type="protein sequence ID" value="KAJ7548209.1"/>
    <property type="molecule type" value="Genomic_DNA"/>
</dbReference>
<dbReference type="Proteomes" id="UP001162992">
    <property type="component" value="Chromosome 7"/>
</dbReference>
<sequence>MVDTKPLAHELICEIPGVRIYADGSVDRSAHDQVFPTASADPDWAVHGAVSKDVMIDSITGIWVRIYLPQSAKCSSQICGESNEDGCLPIVVYFHGGGFIVASAASSFAHDICCKMSAKLNVIVVSVDYRLAPEHRLPAAFDDAFSALKWLQLQAAKGKAASEKEPWLAAYGDYQQCFLMGQSSGATMVHHIALRCSTEDMFPLQIRGLILEVPFFGGLERTYSELKFGNTYVDGVLQMKLSDDFWAFSLPVGADRSHRYADFSSSDAPDLALFQLPPSLLILGGRDPYYDRAIQYVEALKRGGHGVTVLEYPEKDHAINFPEVEGDMENAYTKLKIFLSLA</sequence>
<reference evidence="2" key="1">
    <citation type="journal article" date="2024" name="Proc. Natl. Acad. Sci. U.S.A.">
        <title>Extraordinary preservation of gene collinearity over three hundred million years revealed in homosporous lycophytes.</title>
        <authorList>
            <person name="Li C."/>
            <person name="Wickell D."/>
            <person name="Kuo L.Y."/>
            <person name="Chen X."/>
            <person name="Nie B."/>
            <person name="Liao X."/>
            <person name="Peng D."/>
            <person name="Ji J."/>
            <person name="Jenkins J."/>
            <person name="Williams M."/>
            <person name="Shu S."/>
            <person name="Plott C."/>
            <person name="Barry K."/>
            <person name="Rajasekar S."/>
            <person name="Grimwood J."/>
            <person name="Han X."/>
            <person name="Sun S."/>
            <person name="Hou Z."/>
            <person name="He W."/>
            <person name="Dai G."/>
            <person name="Sun C."/>
            <person name="Schmutz J."/>
            <person name="Leebens-Mack J.H."/>
            <person name="Li F.W."/>
            <person name="Wang L."/>
        </authorList>
    </citation>
    <scope>NUCLEOTIDE SEQUENCE [LARGE SCALE GENOMIC DNA]</scope>
    <source>
        <strain evidence="2">cv. PW_Plant_1</strain>
    </source>
</reference>
<gene>
    <name evidence="1" type="ORF">O6H91_07G002900</name>
</gene>
<organism evidence="1 2">
    <name type="scientific">Diphasiastrum complanatum</name>
    <name type="common">Issler's clubmoss</name>
    <name type="synonym">Lycopodium complanatum</name>
    <dbReference type="NCBI Taxonomy" id="34168"/>
    <lineage>
        <taxon>Eukaryota</taxon>
        <taxon>Viridiplantae</taxon>
        <taxon>Streptophyta</taxon>
        <taxon>Embryophyta</taxon>
        <taxon>Tracheophyta</taxon>
        <taxon>Lycopodiopsida</taxon>
        <taxon>Lycopodiales</taxon>
        <taxon>Lycopodiaceae</taxon>
        <taxon>Lycopodioideae</taxon>
        <taxon>Diphasiastrum</taxon>
    </lineage>
</organism>
<keyword evidence="2" id="KW-1185">Reference proteome</keyword>
<comment type="caution">
    <text evidence="1">The sequence shown here is derived from an EMBL/GenBank/DDBJ whole genome shotgun (WGS) entry which is preliminary data.</text>
</comment>
<proteinExistence type="predicted"/>
<accession>A0ACC2D1U3</accession>